<keyword evidence="5" id="KW-0169">Cobalamin biosynthesis</keyword>
<comment type="caution">
    <text evidence="15">The sequence shown here is derived from an EMBL/GenBank/DDBJ whole genome shotgun (WGS) entry which is preliminary data.</text>
</comment>
<proteinExistence type="inferred from homology"/>
<evidence type="ECO:0000256" key="9">
    <source>
        <dbReference type="ARBA" id="ARBA00031529"/>
    </source>
</evidence>
<dbReference type="PANTHER" id="PTHR12213:SF0">
    <property type="entry name" value="CORRINOID ADENOSYLTRANSFERASE MMAB"/>
    <property type="match status" value="1"/>
</dbReference>
<evidence type="ECO:0000256" key="13">
    <source>
        <dbReference type="ARBA" id="ARBA00048692"/>
    </source>
</evidence>
<keyword evidence="8" id="KW-0067">ATP-binding</keyword>
<evidence type="ECO:0000256" key="6">
    <source>
        <dbReference type="ARBA" id="ARBA00022679"/>
    </source>
</evidence>
<evidence type="ECO:0000259" key="14">
    <source>
        <dbReference type="Pfam" id="PF01923"/>
    </source>
</evidence>
<evidence type="ECO:0000256" key="12">
    <source>
        <dbReference type="ARBA" id="ARBA00048555"/>
    </source>
</evidence>
<dbReference type="GO" id="GO:0009236">
    <property type="term" value="P:cobalamin biosynthetic process"/>
    <property type="evidence" value="ECO:0007669"/>
    <property type="project" value="UniProtKB-KW"/>
</dbReference>
<sequence>MGISTKNGDGGMTNLIKTKNVPKSDERVHLLGSIDELTSHLGLVKAKVCMSQVKEMLASVQDTLITVMAGIADPHNMKYKLKEAEVTRLETEMARMESEFTMPQGWVLPGGNAVSAEVDIARTVTRRCERYLSGVTIKYGSDKVAKQYLNRLSDYLFILARYTDAVMTEPVSPQIQLMAPSIAAQEQPVRSAPADAGVKSIKMEEPKADPVMENTVMVNKEKLMDMTSEAIIQEVLKRMNKPEKISLDAAKKLIEKVEEYSKSQGMQAVIAVCGPDGNPIAVHVMDGAFLVSFDVAIKKAYTAAAVKMSTLELGELIKPGATFQGLDHIEGDKMVFFGGGVPLKSGGRMIGALGVSGGTGDEDDRLAQYGLGVLEEVLS</sequence>
<dbReference type="GO" id="GO:0008817">
    <property type="term" value="F:corrinoid adenosyltransferase activity"/>
    <property type="evidence" value="ECO:0007669"/>
    <property type="project" value="UniProtKB-EC"/>
</dbReference>
<evidence type="ECO:0000256" key="8">
    <source>
        <dbReference type="ARBA" id="ARBA00022840"/>
    </source>
</evidence>
<dbReference type="InterPro" id="IPR005624">
    <property type="entry name" value="PduO/GlcC-like"/>
</dbReference>
<evidence type="ECO:0000256" key="3">
    <source>
        <dbReference type="ARBA" id="ARBA00012454"/>
    </source>
</evidence>
<dbReference type="Pfam" id="PF01923">
    <property type="entry name" value="Cob_adeno_trans"/>
    <property type="match status" value="1"/>
</dbReference>
<comment type="pathway">
    <text evidence="1">Cofactor biosynthesis; adenosylcobalamin biosynthesis; adenosylcobalamin from cob(II)yrinate a,c-diamide: step 2/7.</text>
</comment>
<gene>
    <name evidence="15" type="primary">yvqK</name>
    <name evidence="15" type="ORF">DSM106044_04808</name>
</gene>
<dbReference type="RefSeq" id="WP_047833626.1">
    <property type="nucleotide sequence ID" value="NZ_JBHTNY010000006.1"/>
</dbReference>
<reference evidence="15 16" key="1">
    <citation type="journal article" date="2019" name="Anaerobe">
        <title>Detection of Robinsoniella peoriensis in multiple bone samples of a trauma patient.</title>
        <authorList>
            <person name="Schrottner P."/>
            <person name="Hartwich K."/>
            <person name="Bunk B."/>
            <person name="Schober I."/>
            <person name="Helbig S."/>
            <person name="Rudolph W.W."/>
            <person name="Gunzer F."/>
        </authorList>
    </citation>
    <scope>NUCLEOTIDE SEQUENCE [LARGE SCALE GENOMIC DNA]</scope>
    <source>
        <strain evidence="15 16">DSM 106044</strain>
    </source>
</reference>
<evidence type="ECO:0000256" key="11">
    <source>
        <dbReference type="ARBA" id="ARBA00033354"/>
    </source>
</evidence>
<dbReference type="InterPro" id="IPR016030">
    <property type="entry name" value="CblAdoTrfase-like"/>
</dbReference>
<evidence type="ECO:0000256" key="5">
    <source>
        <dbReference type="ARBA" id="ARBA00022573"/>
    </source>
</evidence>
<evidence type="ECO:0000256" key="4">
    <source>
        <dbReference type="ARBA" id="ARBA00020963"/>
    </source>
</evidence>
<organism evidence="15 16">
    <name type="scientific">Robinsoniella peoriensis</name>
    <dbReference type="NCBI Taxonomy" id="180332"/>
    <lineage>
        <taxon>Bacteria</taxon>
        <taxon>Bacillati</taxon>
        <taxon>Bacillota</taxon>
        <taxon>Clostridia</taxon>
        <taxon>Lachnospirales</taxon>
        <taxon>Lachnospiraceae</taxon>
        <taxon>Robinsoniella</taxon>
    </lineage>
</organism>
<dbReference type="STRING" id="180332.GCA_000797495_03772"/>
<dbReference type="EC" id="2.5.1.17" evidence="3"/>
<dbReference type="AlphaFoldDB" id="A0A4U8Q2A4"/>
<dbReference type="InterPro" id="IPR038084">
    <property type="entry name" value="PduO/GlcC-like_sf"/>
</dbReference>
<dbReference type="SUPFAM" id="SSF89028">
    <property type="entry name" value="Cobalamin adenosyltransferase-like"/>
    <property type="match status" value="1"/>
</dbReference>
<evidence type="ECO:0000256" key="1">
    <source>
        <dbReference type="ARBA" id="ARBA00005121"/>
    </source>
</evidence>
<evidence type="ECO:0000256" key="2">
    <source>
        <dbReference type="ARBA" id="ARBA00007487"/>
    </source>
</evidence>
<dbReference type="InterPro" id="IPR036451">
    <property type="entry name" value="CblAdoTrfase-like_sf"/>
</dbReference>
<evidence type="ECO:0000313" key="16">
    <source>
        <dbReference type="Proteomes" id="UP000306509"/>
    </source>
</evidence>
<keyword evidence="6 15" id="KW-0808">Transferase</keyword>
<dbReference type="GO" id="GO:0005524">
    <property type="term" value="F:ATP binding"/>
    <property type="evidence" value="ECO:0007669"/>
    <property type="project" value="UniProtKB-KW"/>
</dbReference>
<dbReference type="Proteomes" id="UP000306509">
    <property type="component" value="Unassembled WGS sequence"/>
</dbReference>
<dbReference type="InterPro" id="IPR029499">
    <property type="entry name" value="PduO-typ"/>
</dbReference>
<dbReference type="Pfam" id="PF03928">
    <property type="entry name" value="HbpS-like"/>
    <property type="match status" value="1"/>
</dbReference>
<dbReference type="Gene3D" id="3.30.450.150">
    <property type="entry name" value="Haem-degrading domain"/>
    <property type="match status" value="1"/>
</dbReference>
<dbReference type="Gene3D" id="1.20.1200.10">
    <property type="entry name" value="Cobalamin adenosyltransferase-like"/>
    <property type="match status" value="1"/>
</dbReference>
<protein>
    <recommendedName>
        <fullName evidence="4">Corrinoid adenosyltransferase</fullName>
        <ecNumber evidence="3">2.5.1.17</ecNumber>
    </recommendedName>
    <alternativeName>
        <fullName evidence="9">Cob(II)alamin adenosyltransferase</fullName>
    </alternativeName>
    <alternativeName>
        <fullName evidence="11">Cob(II)yrinic acid a,c-diamide adenosyltransferase</fullName>
    </alternativeName>
    <alternativeName>
        <fullName evidence="10">Cobinamide/cobalamin adenosyltransferase</fullName>
    </alternativeName>
</protein>
<evidence type="ECO:0000256" key="10">
    <source>
        <dbReference type="ARBA" id="ARBA00033334"/>
    </source>
</evidence>
<dbReference type="NCBIfam" id="TIGR00636">
    <property type="entry name" value="PduO_Nterm"/>
    <property type="match status" value="1"/>
</dbReference>
<comment type="catalytic activity">
    <reaction evidence="13">
        <text>2 cob(II)alamin + reduced [electron-transfer flavoprotein] + 2 ATP = 2 adenosylcob(III)alamin + 2 triphosphate + oxidized [electron-transfer flavoprotein] + 3 H(+)</text>
        <dbReference type="Rhea" id="RHEA:28671"/>
        <dbReference type="Rhea" id="RHEA-COMP:10685"/>
        <dbReference type="Rhea" id="RHEA-COMP:10686"/>
        <dbReference type="ChEBI" id="CHEBI:15378"/>
        <dbReference type="ChEBI" id="CHEBI:16304"/>
        <dbReference type="ChEBI" id="CHEBI:18036"/>
        <dbReference type="ChEBI" id="CHEBI:18408"/>
        <dbReference type="ChEBI" id="CHEBI:30616"/>
        <dbReference type="ChEBI" id="CHEBI:57692"/>
        <dbReference type="ChEBI" id="CHEBI:58307"/>
        <dbReference type="EC" id="2.5.1.17"/>
    </reaction>
</comment>
<accession>A0A4U8Q2A4</accession>
<evidence type="ECO:0000313" key="15">
    <source>
        <dbReference type="EMBL" id="TLC98293.1"/>
    </source>
</evidence>
<evidence type="ECO:0000256" key="7">
    <source>
        <dbReference type="ARBA" id="ARBA00022741"/>
    </source>
</evidence>
<keyword evidence="7" id="KW-0547">Nucleotide-binding</keyword>
<keyword evidence="16" id="KW-1185">Reference proteome</keyword>
<comment type="catalytic activity">
    <reaction evidence="12">
        <text>2 cob(II)yrinate a,c diamide + reduced [electron-transfer flavoprotein] + 2 ATP = 2 adenosylcob(III)yrinate a,c-diamide + 2 triphosphate + oxidized [electron-transfer flavoprotein] + 3 H(+)</text>
        <dbReference type="Rhea" id="RHEA:11528"/>
        <dbReference type="Rhea" id="RHEA-COMP:10685"/>
        <dbReference type="Rhea" id="RHEA-COMP:10686"/>
        <dbReference type="ChEBI" id="CHEBI:15378"/>
        <dbReference type="ChEBI" id="CHEBI:18036"/>
        <dbReference type="ChEBI" id="CHEBI:30616"/>
        <dbReference type="ChEBI" id="CHEBI:57692"/>
        <dbReference type="ChEBI" id="CHEBI:58307"/>
        <dbReference type="ChEBI" id="CHEBI:58503"/>
        <dbReference type="ChEBI" id="CHEBI:58537"/>
        <dbReference type="EC" id="2.5.1.17"/>
    </reaction>
</comment>
<comment type="similarity">
    <text evidence="2">Belongs to the Cob(I)alamin adenosyltransferase family.</text>
</comment>
<name>A0A4U8Q2A4_9FIRM</name>
<dbReference type="SUPFAM" id="SSF143744">
    <property type="entry name" value="GlcG-like"/>
    <property type="match status" value="1"/>
</dbReference>
<feature type="domain" description="Cobalamin adenosyltransferase-like" evidence="14">
    <location>
        <begin position="3"/>
        <end position="162"/>
    </location>
</feature>
<dbReference type="PANTHER" id="PTHR12213">
    <property type="entry name" value="CORRINOID ADENOSYLTRANSFERASE"/>
    <property type="match status" value="1"/>
</dbReference>
<dbReference type="EMBL" id="QGQD01000097">
    <property type="protein sequence ID" value="TLC98293.1"/>
    <property type="molecule type" value="Genomic_DNA"/>
</dbReference>